<comment type="caution">
    <text evidence="1">The sequence shown here is derived from an EMBL/GenBank/DDBJ whole genome shotgun (WGS) entry which is preliminary data.</text>
</comment>
<evidence type="ECO:0008006" key="3">
    <source>
        <dbReference type="Google" id="ProtNLM"/>
    </source>
</evidence>
<dbReference type="Proteomes" id="UP000784294">
    <property type="component" value="Unassembled WGS sequence"/>
</dbReference>
<gene>
    <name evidence="1" type="ORF">PXEA_LOCUS18253</name>
</gene>
<accession>A0A3S5ABJ5</accession>
<dbReference type="EMBL" id="CAAALY010069819">
    <property type="protein sequence ID" value="VEL24813.1"/>
    <property type="molecule type" value="Genomic_DNA"/>
</dbReference>
<name>A0A3S5ABJ5_9PLAT</name>
<proteinExistence type="predicted"/>
<protein>
    <recommendedName>
        <fullName evidence="3">PNPLA domain-containing protein</fullName>
    </recommendedName>
</protein>
<dbReference type="AlphaFoldDB" id="A0A3S5ABJ5"/>
<organism evidence="1 2">
    <name type="scientific">Protopolystoma xenopodis</name>
    <dbReference type="NCBI Taxonomy" id="117903"/>
    <lineage>
        <taxon>Eukaryota</taxon>
        <taxon>Metazoa</taxon>
        <taxon>Spiralia</taxon>
        <taxon>Lophotrochozoa</taxon>
        <taxon>Platyhelminthes</taxon>
        <taxon>Monogenea</taxon>
        <taxon>Polyopisthocotylea</taxon>
        <taxon>Polystomatidea</taxon>
        <taxon>Polystomatidae</taxon>
        <taxon>Protopolystoma</taxon>
    </lineage>
</organism>
<sequence length="64" mass="7521">MSYPMLLPPLCDPEDGHLLMDGAFVNNVPGRNERRRRSFVCLNVRFNERESIIKMSTIRKQLEE</sequence>
<evidence type="ECO:0000313" key="2">
    <source>
        <dbReference type="Proteomes" id="UP000784294"/>
    </source>
</evidence>
<evidence type="ECO:0000313" key="1">
    <source>
        <dbReference type="EMBL" id="VEL24813.1"/>
    </source>
</evidence>
<keyword evidence="2" id="KW-1185">Reference proteome</keyword>
<dbReference type="OrthoDB" id="6280283at2759"/>
<reference evidence="1" key="1">
    <citation type="submission" date="2018-11" db="EMBL/GenBank/DDBJ databases">
        <authorList>
            <consortium name="Pathogen Informatics"/>
        </authorList>
    </citation>
    <scope>NUCLEOTIDE SEQUENCE</scope>
</reference>